<reference evidence="1 2" key="1">
    <citation type="submission" date="2016-01" db="EMBL/GenBank/DDBJ databases">
        <authorList>
            <person name="Oliw E.H."/>
        </authorList>
    </citation>
    <scope>NUCLEOTIDE SEQUENCE [LARGE SCALE GENOMIC DNA]</scope>
    <source>
        <strain evidence="1 2">FRB97</strain>
    </source>
</reference>
<proteinExistence type="predicted"/>
<keyword evidence="2" id="KW-1185">Reference proteome</keyword>
<organism evidence="1 2">
    <name type="scientific">Gibbsiella quercinecans</name>
    <dbReference type="NCBI Taxonomy" id="929813"/>
    <lineage>
        <taxon>Bacteria</taxon>
        <taxon>Pseudomonadati</taxon>
        <taxon>Pseudomonadota</taxon>
        <taxon>Gammaproteobacteria</taxon>
        <taxon>Enterobacterales</taxon>
        <taxon>Yersiniaceae</taxon>
        <taxon>Gibbsiella</taxon>
    </lineage>
</organism>
<dbReference type="EMBL" id="CP014136">
    <property type="protein sequence ID" value="ATA20643.1"/>
    <property type="molecule type" value="Genomic_DNA"/>
</dbReference>
<dbReference type="KEGG" id="gqu:AWC35_15560"/>
<protein>
    <submittedName>
        <fullName evidence="1">Uncharacterized protein</fullName>
    </submittedName>
</protein>
<dbReference type="Proteomes" id="UP000217182">
    <property type="component" value="Chromosome"/>
</dbReference>
<sequence length="291" mass="31889">MDASSLSPLLQQAHGDRFYKRAGQYRDELRTALTRLYKLDEYDVFFVPSVRIGMVILSHLFRKQNVTLCLARHEHYQPINLLFPDATLNAAWPGEMHIITHVNPYTGAVNAIHPGPGNAVVDASHSFATGLHQNLVAQSNVFIAPLHKHASLTVGLAIVAMRTAQFSTLLRSELRLFEEATASLCPLQEALKNVHSNQWQPYNVAQVGAIRLTTPGGAECASVSDPGLPFSCLALPALDAAQRQRAKALGGSWFPETQTLRLSGWARGQAGEHHDATDEIISTLTTLWSTP</sequence>
<accession>A0A250B325</accession>
<dbReference type="InterPro" id="IPR046066">
    <property type="entry name" value="DUF6024"/>
</dbReference>
<gene>
    <name evidence="1" type="ORF">AWC35_15560</name>
</gene>
<evidence type="ECO:0000313" key="1">
    <source>
        <dbReference type="EMBL" id="ATA20643.1"/>
    </source>
</evidence>
<evidence type="ECO:0000313" key="2">
    <source>
        <dbReference type="Proteomes" id="UP000217182"/>
    </source>
</evidence>
<dbReference type="Pfam" id="PF19488">
    <property type="entry name" value="DUF6024"/>
    <property type="match status" value="1"/>
</dbReference>
<dbReference type="AlphaFoldDB" id="A0A250B325"/>
<name>A0A250B325_9GAMM</name>
<dbReference type="RefSeq" id="WP_095847227.1">
    <property type="nucleotide sequence ID" value="NZ_CP014136.1"/>
</dbReference>